<dbReference type="Gene3D" id="2.160.20.10">
    <property type="entry name" value="Single-stranded right-handed beta-helix, Pectin lyase-like"/>
    <property type="match status" value="1"/>
</dbReference>
<dbReference type="EMBL" id="DVIR01000015">
    <property type="protein sequence ID" value="HIS24144.1"/>
    <property type="molecule type" value="Genomic_DNA"/>
</dbReference>
<dbReference type="InterPro" id="IPR022208">
    <property type="entry name" value="DUF3737"/>
</dbReference>
<reference evidence="1" key="2">
    <citation type="journal article" date="2021" name="PeerJ">
        <title>Extensive microbial diversity within the chicken gut microbiome revealed by metagenomics and culture.</title>
        <authorList>
            <person name="Gilroy R."/>
            <person name="Ravi A."/>
            <person name="Getino M."/>
            <person name="Pursley I."/>
            <person name="Horton D.L."/>
            <person name="Alikhan N.F."/>
            <person name="Baker D."/>
            <person name="Gharbi K."/>
            <person name="Hall N."/>
            <person name="Watson M."/>
            <person name="Adriaenssens E.M."/>
            <person name="Foster-Nyarko E."/>
            <person name="Jarju S."/>
            <person name="Secka A."/>
            <person name="Antonio M."/>
            <person name="Oren A."/>
            <person name="Chaudhuri R.R."/>
            <person name="La Ragione R."/>
            <person name="Hildebrand F."/>
            <person name="Pallen M.J."/>
        </authorList>
    </citation>
    <scope>NUCLEOTIDE SEQUENCE</scope>
    <source>
        <strain evidence="1">CHK157-1446</strain>
    </source>
</reference>
<sequence>MTLIENKQFDEERALYELRDITVKNCAFDGPADGESAFKECCDVSVEHCFMNLRYPFWHDKNLKIDDTEMTPLCRAALWYSENIRISNTKMHGIKALRECMDVVIDNCDIDSPEFGWSVKNVQMLNSKAVSEYFMMRSKNINFKNVDFTGKYSFQYIKNALFENCTFDTKDAFWHSKNVTVRDSVVKGEYLAWYSENLTLENCRIIGTQPFCYCKNLNLINCAMEDADLCFERSDVYATITTKVISIKNPLSGRIYLPDVSQIIRDKPIYKGEIILTGDKK</sequence>
<accession>A0A9D1EN10</accession>
<dbReference type="InterPro" id="IPR011050">
    <property type="entry name" value="Pectin_lyase_fold/virulence"/>
</dbReference>
<proteinExistence type="predicted"/>
<evidence type="ECO:0000313" key="1">
    <source>
        <dbReference type="EMBL" id="HIS24144.1"/>
    </source>
</evidence>
<organism evidence="1 2">
    <name type="scientific">Candidatus Faeciplasma gallinarum</name>
    <dbReference type="NCBI Taxonomy" id="2840799"/>
    <lineage>
        <taxon>Bacteria</taxon>
        <taxon>Bacillati</taxon>
        <taxon>Bacillota</taxon>
        <taxon>Clostridia</taxon>
        <taxon>Eubacteriales</taxon>
        <taxon>Oscillospiraceae</taxon>
        <taxon>Oscillospiraceae incertae sedis</taxon>
        <taxon>Candidatus Faeciplasma</taxon>
    </lineage>
</organism>
<evidence type="ECO:0000313" key="2">
    <source>
        <dbReference type="Proteomes" id="UP000823982"/>
    </source>
</evidence>
<gene>
    <name evidence="1" type="ORF">IAD01_01915</name>
</gene>
<reference evidence="1" key="1">
    <citation type="submission" date="2020-10" db="EMBL/GenBank/DDBJ databases">
        <authorList>
            <person name="Gilroy R."/>
        </authorList>
    </citation>
    <scope>NUCLEOTIDE SEQUENCE</scope>
    <source>
        <strain evidence="1">CHK157-1446</strain>
    </source>
</reference>
<protein>
    <submittedName>
        <fullName evidence="1">DUF3737 family protein</fullName>
    </submittedName>
</protein>
<dbReference type="AlphaFoldDB" id="A0A9D1EN10"/>
<dbReference type="InterPro" id="IPR012334">
    <property type="entry name" value="Pectin_lyas_fold"/>
</dbReference>
<dbReference type="Pfam" id="PF12541">
    <property type="entry name" value="DUF3737"/>
    <property type="match status" value="1"/>
</dbReference>
<dbReference type="SUPFAM" id="SSF51126">
    <property type="entry name" value="Pectin lyase-like"/>
    <property type="match status" value="1"/>
</dbReference>
<comment type="caution">
    <text evidence="1">The sequence shown here is derived from an EMBL/GenBank/DDBJ whole genome shotgun (WGS) entry which is preliminary data.</text>
</comment>
<dbReference type="Proteomes" id="UP000823982">
    <property type="component" value="Unassembled WGS sequence"/>
</dbReference>
<name>A0A9D1EN10_9FIRM</name>